<dbReference type="SMART" id="SM00181">
    <property type="entry name" value="EGF"/>
    <property type="match status" value="7"/>
</dbReference>
<dbReference type="InterPro" id="IPR049883">
    <property type="entry name" value="NOTCH1_EGF-like"/>
</dbReference>
<keyword evidence="3" id="KW-0677">Repeat</keyword>
<evidence type="ECO:0000256" key="4">
    <source>
        <dbReference type="ARBA" id="ARBA00023157"/>
    </source>
</evidence>
<dbReference type="EnsemblMetazoa" id="MDOA011113-RB">
    <property type="protein sequence ID" value="MDOA011113-PB"/>
    <property type="gene ID" value="MDOA011113"/>
</dbReference>
<dbReference type="InterPro" id="IPR035914">
    <property type="entry name" value="Sperma_CUB_dom_sf"/>
</dbReference>
<dbReference type="Gene3D" id="2.10.25.10">
    <property type="entry name" value="Laminin"/>
    <property type="match status" value="5"/>
</dbReference>
<dbReference type="InterPro" id="IPR000152">
    <property type="entry name" value="EGF-type_Asp/Asn_hydroxyl_site"/>
</dbReference>
<feature type="disulfide bond" evidence="6">
    <location>
        <begin position="230"/>
        <end position="239"/>
    </location>
</feature>
<dbReference type="InterPro" id="IPR018097">
    <property type="entry name" value="EGF_Ca-bd_CS"/>
</dbReference>
<dbReference type="InterPro" id="IPR009030">
    <property type="entry name" value="Growth_fac_rcpt_cys_sf"/>
</dbReference>
<proteinExistence type="predicted"/>
<dbReference type="VEuPathDB" id="VectorBase:MDOA011113"/>
<dbReference type="GO" id="GO:0005509">
    <property type="term" value="F:calcium ion binding"/>
    <property type="evidence" value="ECO:0007669"/>
    <property type="project" value="InterPro"/>
</dbReference>
<dbReference type="FunFam" id="2.60.120.290:FF:000013">
    <property type="entry name" value="Membrane frizzled-related protein"/>
    <property type="match status" value="2"/>
</dbReference>
<name>A0A1I8N3F6_MUSDO</name>
<accession>A0A1I8N3F6</accession>
<keyword evidence="1 6" id="KW-0245">EGF-like domain</keyword>
<feature type="disulfide bond" evidence="6">
    <location>
        <begin position="6"/>
        <end position="15"/>
    </location>
</feature>
<organism evidence="7">
    <name type="scientific">Musca domestica</name>
    <name type="common">House fly</name>
    <dbReference type="NCBI Taxonomy" id="7370"/>
    <lineage>
        <taxon>Eukaryota</taxon>
        <taxon>Metazoa</taxon>
        <taxon>Ecdysozoa</taxon>
        <taxon>Arthropoda</taxon>
        <taxon>Hexapoda</taxon>
        <taxon>Insecta</taxon>
        <taxon>Pterygota</taxon>
        <taxon>Neoptera</taxon>
        <taxon>Endopterygota</taxon>
        <taxon>Diptera</taxon>
        <taxon>Brachycera</taxon>
        <taxon>Muscomorpha</taxon>
        <taxon>Muscoidea</taxon>
        <taxon>Muscidae</taxon>
        <taxon>Musca</taxon>
    </lineage>
</organism>
<dbReference type="FunFam" id="2.10.25.10:FF:000095">
    <property type="entry name" value="Notch, isoform B"/>
    <property type="match status" value="1"/>
</dbReference>
<evidence type="ECO:0000256" key="6">
    <source>
        <dbReference type="PROSITE-ProRule" id="PRU00076"/>
    </source>
</evidence>
<sequence length="2471" mass="277760">MLRCTCAKGFSGTHCRLSNTQCQLFQSAELCGHGTCIPANNQHGYTCLCDQGWSTNTTLATNSTASLVCDVDIDECEETKNPCHNGCINLPGSFKCGPCPAGYTGDGMNCYDIDECDSNNGGCSSSPLVRCINTEGSYVCGKCPPGWIGDGHTCDLAPSNSCDAEKICHPQAKCEYISNIATCTCAHGMFGHGFGPEGCHTNPMTDSCENHICQNNGTCLAMGRSTRCMCPLGYSGALCETKDACHPNPCENEGTCKALGDESYKCSCPRGTTGKRCEVLRSVCSSIQRKPSGELSYPADGATEYAPLERCAWIIRTLPNRILRLNFLTFDVEPDPECSRDWLQIHDGNSLAAQLIGRFCGNELPLNGTILSSHNVLFFWFRSDNATQRSGFHMNWTSQVYVCGVTLEVAIGETGVIRSPGYPGKVAAHRDCQWKFTAPMGYRFHLRIYDIEMGNSPNCTGDSLKPKEVQTEVIVIVLILDKIGASNDNQPQILSKNGGLALQSVRDKNIHLRLNQGSSLIFNDTDILEEIHQLYTYEDKSTTFSRKSVSDEVHKLREGISRLVQRFSHFENSTRNTLKMRVMRQFLRRLNRLTMRLSVIEENVSQNECTDGPCKNGGTCYDLYKGYHCECPDGWQIYDADLISKEYCQITTPQTLRTSSNELKLKLHTDGYGSDTSFQLHFEVESSIPHCGGVFTAASGIILGPSEPSICLYSIKQPLNMQVKITFAELNLSDEENCNLHSIEIFDGKTDEDSRLLIACGGTVVPPPVVSSGNSVLIRYMNKFPTKGLESPFKIKYTQDCEFRYFGPDNGIITTPNYPNPFTEHITCTYHIYGPAETMVLANFTDISLPPTGGLDNAANDAVAMQNDTLTYFEVHLSDTNRQCFYKAASPMELYSELNKMTIVFHATSNAARARGLRIEYSFEETECGGVYTEPSGIFMKGLHDGICKYIFEASEDKHIHLSFTHYTLMDTKLSTEIYGRMPGEKNVLLKNISSSNQSVNETFHFNVITVIPDLSVFLFGGTYEFVNNTEACGGNYVALYGVIKSPNWPRLYSAKLDCVWTISAPMGYKIELRVQNFTLEPECTGDILEIRNGKFPDSPLIGRYCGQEIPSRIPSFGNSLYLRFTTDSTVEAPGFHIIWEQMETGCGGKLTSHKGSIHSPMVATFEEIGVKCDWLIHVAEGSGIQLKLTYLTNPEDFCRRNNLHIYQGSTTSKPFDNQPCLRPMEKNEELFFSSDNQMLVVYTAFNVGEDYTDFVIDYETYCKTVLDHVQGIIESPNFPEPYPELLDCRWDIKAGLNNHIKLAFSHFSLETSDLECENDYVEVWDMKDEDILKKYHLCSRPNDVITSEGNQLRVRLVTDYSNNKNGFRAEYTRVGCGEVLTNEFGTIASPNYPFSGGLECEWYIEVPAGKQIVFTVTECQGDYEHVNCSLDSITVKESKTSPYTLMHYCISQQPITNIYSPMNRLYVQYQAGPSRGRKFFKAMYHTRDATCGGVLRVTSGWLYSPSYPRNTTEELSCKWDISVADANVIYLTIKELEFNQSENCEDNYLKIAEESSERTVTNVSKICSLDRGLFMLNSSRVTIEYKNQKSLYGSRFMLLYRSMCGGKLEMDSGLIVAASNEDCFWTLSVAKGNSISLNILELDCFCSKTENGTKSCGTRGLGLSTNNENPQTYTDLICEKFQSHMIFESTQLYIYTNGINFRATYSTTQHSCGGTITAARGILTSPNYPLPYAGNIECIWTITAKLGNTIQIEFDDLDMAASEHCNEDFLEIRSWLGSKALAIYCGNAVPEEILKSKDSMWLKFRSSEGSSGKGFKLKWSYAHLTEYVNETRGLIESPPTSLLRNEDETFAWRILVPRQQFVALYFKTYLDGLKLYDGYDSTALPIEISDAPWRFVSSSNVLYFETDIENPNYFQISWNTTNVTVVDSNVTTSKCHVDRLIKPHASVMIYSPNYPSKYDNNLACDWIFKPFLSTQHVVCEVYEVKLENVSACTSDYLKISTSSDLVQWHEEAKLCDSPDKTYTPYRIYNGTPNLKLDFVTDVSIKGKGFAARIITKCGSNLTQSVGFIEGEKLLYETDCHWRIRVRPGKRILLQFDFAPAIVKNPPECLDYVLIYDGIDRHAPLLPPGKLCIPQNVSQIQMNSSSNYLAIQYKLALPRPIMSRRWNLTYREYSTCNEEYRLIPEANSINITSPNYPNVPPPHTECEWRVMAPRGELIDIKFFDDFHMNTKYCDREYVELFDGATALAKSLGKYCRTPPPLKTTQNLLYIHYLTDVSEPRAGFKVQLSIGKCGGTFTASSEIITSPGYPQPGAYPAHSECDYVISQPADTRIRLILLNINLPFNHNFPKSKDYLEIIPIIPAEVNETIPSVFVFGNATRGTQIDLNVNKAIIRFHTSARATLYHGFQIKFNRFSGQCHQEMEGVSGPITLSFPRRSFYSSYCRWKMTVPKGLRVRLEFLNMGDFEVQNESR</sequence>
<dbReference type="CDD" id="cd00054">
    <property type="entry name" value="EGF_CA"/>
    <property type="match status" value="5"/>
</dbReference>
<dbReference type="PROSITE" id="PS50026">
    <property type="entry name" value="EGF_3"/>
    <property type="match status" value="4"/>
</dbReference>
<dbReference type="Pfam" id="PF07645">
    <property type="entry name" value="EGF_CA"/>
    <property type="match status" value="2"/>
</dbReference>
<dbReference type="PROSITE" id="PS01187">
    <property type="entry name" value="EGF_CA"/>
    <property type="match status" value="1"/>
</dbReference>
<keyword evidence="4 6" id="KW-1015">Disulfide bond</keyword>
<comment type="caution">
    <text evidence="6">Lacks conserved residue(s) required for the propagation of feature annotation.</text>
</comment>
<dbReference type="Pfam" id="PF00431">
    <property type="entry name" value="CUB"/>
    <property type="match status" value="14"/>
</dbReference>
<evidence type="ECO:0000256" key="2">
    <source>
        <dbReference type="ARBA" id="ARBA00022729"/>
    </source>
</evidence>
<dbReference type="PROSITE" id="PS00022">
    <property type="entry name" value="EGF_1"/>
    <property type="match status" value="3"/>
</dbReference>
<evidence type="ECO:0000313" key="7">
    <source>
        <dbReference type="EnsemblMetazoa" id="MDOA011113-PB"/>
    </source>
</evidence>
<keyword evidence="2" id="KW-0732">Signal</keyword>
<dbReference type="Pfam" id="PF00008">
    <property type="entry name" value="EGF"/>
    <property type="match status" value="2"/>
</dbReference>
<dbReference type="FunFam" id="2.10.25.10:FF:000379">
    <property type="entry name" value="Cubilin"/>
    <property type="match status" value="1"/>
</dbReference>
<dbReference type="VEuPathDB" id="VectorBase:MDOMA2_001051"/>
<dbReference type="InterPro" id="IPR001881">
    <property type="entry name" value="EGF-like_Ca-bd_dom"/>
</dbReference>
<feature type="disulfide bond" evidence="5">
    <location>
        <begin position="801"/>
        <end position="828"/>
    </location>
</feature>
<dbReference type="PANTHER" id="PTHR24251">
    <property type="entry name" value="OVOCHYMASE-RELATED"/>
    <property type="match status" value="1"/>
</dbReference>
<dbReference type="InterPro" id="IPR000859">
    <property type="entry name" value="CUB_dom"/>
</dbReference>
<dbReference type="SUPFAM" id="SSF49854">
    <property type="entry name" value="Spermadhesin, CUB domain"/>
    <property type="match status" value="15"/>
</dbReference>
<evidence type="ECO:0000256" key="5">
    <source>
        <dbReference type="PROSITE-ProRule" id="PRU00059"/>
    </source>
</evidence>
<dbReference type="SMART" id="SM00042">
    <property type="entry name" value="CUB"/>
    <property type="match status" value="14"/>
</dbReference>
<dbReference type="SUPFAM" id="SSF57184">
    <property type="entry name" value="Growth factor receptor domain"/>
    <property type="match status" value="1"/>
</dbReference>
<dbReference type="Gene3D" id="2.60.120.290">
    <property type="entry name" value="Spermadhesin, CUB domain"/>
    <property type="match status" value="14"/>
</dbReference>
<evidence type="ECO:0000256" key="1">
    <source>
        <dbReference type="ARBA" id="ARBA00022536"/>
    </source>
</evidence>
<feature type="disulfide bond" evidence="6">
    <location>
        <begin position="268"/>
        <end position="277"/>
    </location>
</feature>
<dbReference type="InterPro" id="IPR000742">
    <property type="entry name" value="EGF"/>
</dbReference>
<dbReference type="FunFam" id="2.60.120.290:FF:000005">
    <property type="entry name" value="Procollagen C-endopeptidase enhancer 1"/>
    <property type="match status" value="2"/>
</dbReference>
<dbReference type="CDD" id="cd00041">
    <property type="entry name" value="CUB"/>
    <property type="match status" value="14"/>
</dbReference>
<dbReference type="SMART" id="SM00179">
    <property type="entry name" value="EGF_CA"/>
    <property type="match status" value="6"/>
</dbReference>
<dbReference type="CDD" id="cd22201">
    <property type="entry name" value="cubilin_NTD"/>
    <property type="match status" value="1"/>
</dbReference>
<evidence type="ECO:0000256" key="3">
    <source>
        <dbReference type="ARBA" id="ARBA00022737"/>
    </source>
</evidence>
<dbReference type="PROSITE" id="PS01186">
    <property type="entry name" value="EGF_2"/>
    <property type="match status" value="2"/>
</dbReference>
<reference evidence="7" key="1">
    <citation type="submission" date="2020-05" db="UniProtKB">
        <authorList>
            <consortium name="EnsemblMetazoa"/>
        </authorList>
    </citation>
    <scope>IDENTIFICATION</scope>
    <source>
        <strain evidence="7">Aabys</strain>
    </source>
</reference>
<dbReference type="SUPFAM" id="SSF57196">
    <property type="entry name" value="EGF/Laminin"/>
    <property type="match status" value="1"/>
</dbReference>
<protein>
    <submittedName>
        <fullName evidence="7">Uncharacterized protein</fullName>
    </submittedName>
</protein>
<dbReference type="FunFam" id="2.10.25.10:FF:000038">
    <property type="entry name" value="Fibrillin 2"/>
    <property type="match status" value="1"/>
</dbReference>
<dbReference type="PROSITE" id="PS00010">
    <property type="entry name" value="ASX_HYDROXYL"/>
    <property type="match status" value="1"/>
</dbReference>
<feature type="disulfide bond" evidence="5">
    <location>
        <begin position="284"/>
        <end position="311"/>
    </location>
</feature>
<dbReference type="eggNOG" id="KOG4292">
    <property type="taxonomic scope" value="Eukaryota"/>
</dbReference>
<dbReference type="PROSITE" id="PS01180">
    <property type="entry name" value="CUB"/>
    <property type="match status" value="15"/>
</dbReference>